<dbReference type="PANTHER" id="PTHR33607">
    <property type="entry name" value="ENDONUCLEASE-1"/>
    <property type="match status" value="1"/>
</dbReference>
<evidence type="ECO:0000259" key="6">
    <source>
        <dbReference type="PROSITE" id="PS50853"/>
    </source>
</evidence>
<keyword evidence="3 5" id="KW-0732">Signal</keyword>
<dbReference type="Pfam" id="PF04231">
    <property type="entry name" value="Endonuclease_1"/>
    <property type="match status" value="1"/>
</dbReference>
<keyword evidence="7" id="KW-0255">Endonuclease</keyword>
<dbReference type="InterPro" id="IPR003961">
    <property type="entry name" value="FN3_dom"/>
</dbReference>
<keyword evidence="8" id="KW-1185">Reference proteome</keyword>
<dbReference type="InterPro" id="IPR044925">
    <property type="entry name" value="His-Me_finger_sf"/>
</dbReference>
<dbReference type="EMBL" id="JAIQZE010000009">
    <property type="protein sequence ID" value="MBZ9779148.1"/>
    <property type="molecule type" value="Genomic_DNA"/>
</dbReference>
<comment type="similarity">
    <text evidence="1">Belongs to the EndA/NucM nuclease family.</text>
</comment>
<protein>
    <submittedName>
        <fullName evidence="7">Endonuclease</fullName>
    </submittedName>
</protein>
<comment type="caution">
    <text evidence="7">The sequence shown here is derived from an EMBL/GenBank/DDBJ whole genome shotgun (WGS) entry which is preliminary data.</text>
</comment>
<dbReference type="InterPro" id="IPR013783">
    <property type="entry name" value="Ig-like_fold"/>
</dbReference>
<dbReference type="NCBIfam" id="TIGR04183">
    <property type="entry name" value="Por_Secre_tail"/>
    <property type="match status" value="1"/>
</dbReference>
<evidence type="ECO:0000256" key="5">
    <source>
        <dbReference type="SAM" id="SignalP"/>
    </source>
</evidence>
<dbReference type="SMART" id="SM00060">
    <property type="entry name" value="FN3"/>
    <property type="match status" value="1"/>
</dbReference>
<dbReference type="GO" id="GO:0004519">
    <property type="term" value="F:endonuclease activity"/>
    <property type="evidence" value="ECO:0007669"/>
    <property type="project" value="UniProtKB-KW"/>
</dbReference>
<dbReference type="CDD" id="cd00063">
    <property type="entry name" value="FN3"/>
    <property type="match status" value="1"/>
</dbReference>
<organism evidence="7 8">
    <name type="scientific">Psychroflexus longus</name>
    <dbReference type="NCBI Taxonomy" id="2873596"/>
    <lineage>
        <taxon>Bacteria</taxon>
        <taxon>Pseudomonadati</taxon>
        <taxon>Bacteroidota</taxon>
        <taxon>Flavobacteriia</taxon>
        <taxon>Flavobacteriales</taxon>
        <taxon>Flavobacteriaceae</taxon>
        <taxon>Psychroflexus</taxon>
    </lineage>
</organism>
<evidence type="ECO:0000313" key="8">
    <source>
        <dbReference type="Proteomes" id="UP001199314"/>
    </source>
</evidence>
<dbReference type="SUPFAM" id="SSF49265">
    <property type="entry name" value="Fibronectin type III"/>
    <property type="match status" value="1"/>
</dbReference>
<dbReference type="Pfam" id="PF18962">
    <property type="entry name" value="Por_Secre_tail"/>
    <property type="match status" value="1"/>
</dbReference>
<feature type="domain" description="Fibronectin type-III" evidence="6">
    <location>
        <begin position="290"/>
        <end position="377"/>
    </location>
</feature>
<dbReference type="RefSeq" id="WP_224461493.1">
    <property type="nucleotide sequence ID" value="NZ_JAIQZE010000009.1"/>
</dbReference>
<proteinExistence type="inferred from homology"/>
<keyword evidence="2" id="KW-0540">Nuclease</keyword>
<evidence type="ECO:0000256" key="3">
    <source>
        <dbReference type="ARBA" id="ARBA00022729"/>
    </source>
</evidence>
<dbReference type="PANTHER" id="PTHR33607:SF2">
    <property type="entry name" value="ENDONUCLEASE-1"/>
    <property type="match status" value="1"/>
</dbReference>
<keyword evidence="4" id="KW-0378">Hydrolase</keyword>
<gene>
    <name evidence="7" type="ORF">LB452_09445</name>
</gene>
<dbReference type="SUPFAM" id="SSF54060">
    <property type="entry name" value="His-Me finger endonucleases"/>
    <property type="match status" value="1"/>
</dbReference>
<reference evidence="8" key="1">
    <citation type="submission" date="2023-07" db="EMBL/GenBank/DDBJ databases">
        <title>Novel species isolated from saline lakes on Tibetan Plateau.</title>
        <authorList>
            <person name="Lu H."/>
        </authorList>
    </citation>
    <scope>NUCLEOTIDE SEQUENCE [LARGE SCALE GENOMIC DNA]</scope>
    <source>
        <strain evidence="8">CAK8W</strain>
    </source>
</reference>
<evidence type="ECO:0000313" key="7">
    <source>
        <dbReference type="EMBL" id="MBZ9779148.1"/>
    </source>
</evidence>
<dbReference type="InterPro" id="IPR036116">
    <property type="entry name" value="FN3_sf"/>
</dbReference>
<dbReference type="InterPro" id="IPR026444">
    <property type="entry name" value="Secre_tail"/>
</dbReference>
<dbReference type="PROSITE" id="PS50853">
    <property type="entry name" value="FN3"/>
    <property type="match status" value="1"/>
</dbReference>
<dbReference type="Pfam" id="PF00041">
    <property type="entry name" value="fn3"/>
    <property type="match status" value="1"/>
</dbReference>
<evidence type="ECO:0000256" key="1">
    <source>
        <dbReference type="ARBA" id="ARBA00006429"/>
    </source>
</evidence>
<dbReference type="Gene3D" id="2.60.40.10">
    <property type="entry name" value="Immunoglobulins"/>
    <property type="match status" value="1"/>
</dbReference>
<feature type="chain" id="PRO_5045090160" evidence="5">
    <location>
        <begin position="21"/>
        <end position="638"/>
    </location>
</feature>
<evidence type="ECO:0000256" key="2">
    <source>
        <dbReference type="ARBA" id="ARBA00022722"/>
    </source>
</evidence>
<dbReference type="Proteomes" id="UP001199314">
    <property type="component" value="Unassembled WGS sequence"/>
</dbReference>
<dbReference type="InterPro" id="IPR007346">
    <property type="entry name" value="Endonuclease-I"/>
</dbReference>
<sequence length="638" mass="72922">MKRYLFLLSFLVFGFSFAQAPAEYYKSAEGLSGFQLKTALKNIIDDIDDGNGLPFHQDQGYRSLYDAYASENSGDTDDYYENDGTVLDMYSEVTNGSEAYNYQHFQNQCGNYSNEGDCYNREHLVPQSTFNSASPMRNDYFHVVPSDGKVNGARGSYPFGEVSNPSYVSTNGSKRGVNTFPGYSGVVFEPIDEFKGDIARSVLYFAIRYEDEFNSSWKTNDVLADNAQDFFVDWYINLLLSWHLNDPVSQKEIDRNDNGFQYQGNRNPLIDHPEFAYDIWGDSDDLPPTAPQNLQASNITDSSVNISWDFSQDNVAIVKYILELDDISLVEVSSQTLNYTVQELSPETLYNFRIYAVDQSGNVSDPSENLEVITLSESDILVWEDFENCNTVSSNFISVSELSGINWKCVDNFGKDNTRGYQMNAFQNSQEVPSRDWLITSDKIDFENYEVEKISFWASASLGNTKLQLLYSSSYDRNGNPSNFDWQEIPNVDIPLHPEGDNNLFVYSANKIDISDINGEVYMAFKYDTTNGESATRWTIDNFLVEGEGKYLLSNYTFKDKLEVLLYPNPSKNFQISLDFNQRGLKIIEIYDLNGRLLLKRRTYLKNYSENLSQLQTGNYLMRIKHEGISQIKRLVLK</sequence>
<feature type="signal peptide" evidence="5">
    <location>
        <begin position="1"/>
        <end position="20"/>
    </location>
</feature>
<name>A0ABS7XL15_9FLAO</name>
<accession>A0ABS7XL15</accession>
<evidence type="ECO:0000256" key="4">
    <source>
        <dbReference type="ARBA" id="ARBA00022801"/>
    </source>
</evidence>